<dbReference type="AlphaFoldDB" id="A0A3D8P7G6"/>
<organism evidence="11 12">
    <name type="scientific">Ammonifex thiophilus</name>
    <dbReference type="NCBI Taxonomy" id="444093"/>
    <lineage>
        <taxon>Bacteria</taxon>
        <taxon>Bacillati</taxon>
        <taxon>Bacillota</taxon>
        <taxon>Clostridia</taxon>
        <taxon>Thermoanaerobacterales</taxon>
        <taxon>Thermoanaerobacteraceae</taxon>
        <taxon>Ammonifex</taxon>
    </lineage>
</organism>
<dbReference type="PANTHER" id="PTHR33540">
    <property type="entry name" value="TRNA THREONYLCARBAMOYLADENOSINE BIOSYNTHESIS PROTEIN TSAE"/>
    <property type="match status" value="1"/>
</dbReference>
<evidence type="ECO:0000313" key="12">
    <source>
        <dbReference type="Proteomes" id="UP000256329"/>
    </source>
</evidence>
<keyword evidence="6" id="KW-0479">Metal-binding</keyword>
<comment type="caution">
    <text evidence="11">The sequence shown here is derived from an EMBL/GenBank/DDBJ whole genome shotgun (WGS) entry which is preliminary data.</text>
</comment>
<evidence type="ECO:0000256" key="6">
    <source>
        <dbReference type="ARBA" id="ARBA00022723"/>
    </source>
</evidence>
<evidence type="ECO:0000256" key="3">
    <source>
        <dbReference type="ARBA" id="ARBA00019010"/>
    </source>
</evidence>
<dbReference type="NCBIfam" id="TIGR00150">
    <property type="entry name" value="T6A_YjeE"/>
    <property type="match status" value="1"/>
</dbReference>
<dbReference type="RefSeq" id="WP_115792081.1">
    <property type="nucleotide sequence ID" value="NZ_QSLN01000002.1"/>
</dbReference>
<keyword evidence="8" id="KW-0067">ATP-binding</keyword>
<evidence type="ECO:0000256" key="8">
    <source>
        <dbReference type="ARBA" id="ARBA00022840"/>
    </source>
</evidence>
<dbReference type="GO" id="GO:0016740">
    <property type="term" value="F:transferase activity"/>
    <property type="evidence" value="ECO:0007669"/>
    <property type="project" value="UniProtKB-KW"/>
</dbReference>
<evidence type="ECO:0000256" key="2">
    <source>
        <dbReference type="ARBA" id="ARBA00007599"/>
    </source>
</evidence>
<dbReference type="GO" id="GO:0046872">
    <property type="term" value="F:metal ion binding"/>
    <property type="evidence" value="ECO:0007669"/>
    <property type="project" value="UniProtKB-KW"/>
</dbReference>
<evidence type="ECO:0000256" key="9">
    <source>
        <dbReference type="ARBA" id="ARBA00022842"/>
    </source>
</evidence>
<proteinExistence type="inferred from homology"/>
<dbReference type="GO" id="GO:0002949">
    <property type="term" value="P:tRNA threonylcarbamoyladenosine modification"/>
    <property type="evidence" value="ECO:0007669"/>
    <property type="project" value="InterPro"/>
</dbReference>
<evidence type="ECO:0000256" key="7">
    <source>
        <dbReference type="ARBA" id="ARBA00022741"/>
    </source>
</evidence>
<protein>
    <recommendedName>
        <fullName evidence="3">tRNA threonylcarbamoyladenosine biosynthesis protein TsaE</fullName>
    </recommendedName>
    <alternativeName>
        <fullName evidence="10">t(6)A37 threonylcarbamoyladenosine biosynthesis protein TsaE</fullName>
    </alternativeName>
</protein>
<comment type="similarity">
    <text evidence="2">Belongs to the TsaE family.</text>
</comment>
<evidence type="ECO:0000256" key="1">
    <source>
        <dbReference type="ARBA" id="ARBA00004496"/>
    </source>
</evidence>
<evidence type="ECO:0000256" key="5">
    <source>
        <dbReference type="ARBA" id="ARBA00022694"/>
    </source>
</evidence>
<dbReference type="EMBL" id="QSLN01000002">
    <property type="protein sequence ID" value="RDV84341.1"/>
    <property type="molecule type" value="Genomic_DNA"/>
</dbReference>
<name>A0A3D8P7G6_9THEO</name>
<dbReference type="Proteomes" id="UP000256329">
    <property type="component" value="Unassembled WGS sequence"/>
</dbReference>
<keyword evidence="12" id="KW-1185">Reference proteome</keyword>
<accession>A0A3D8P7G6</accession>
<evidence type="ECO:0000256" key="4">
    <source>
        <dbReference type="ARBA" id="ARBA00022490"/>
    </source>
</evidence>
<sequence>MSLRLKSRSPEETQAIGEKLGGILRPGDVVALEGELGTGKTCFVRGLARALGVREPVASPSFVLVREYRGEKFPLYHFDAYRLEDPRAFWDLGVEEYFASGVSVIEWAEKVAAVLPEERLEVRLEYASDDPEARFLEIKGYGRRGKELLEALRHALGSGD</sequence>
<dbReference type="Pfam" id="PF02367">
    <property type="entry name" value="TsaE"/>
    <property type="match status" value="1"/>
</dbReference>
<reference evidence="11 12" key="1">
    <citation type="submission" date="2018-08" db="EMBL/GenBank/DDBJ databases">
        <title>Form III RuBisCO-mediated autotrophy in Thermodesulfobium bacteria.</title>
        <authorList>
            <person name="Toshchakov S.V."/>
            <person name="Kublanov I.V."/>
            <person name="Frolov E."/>
            <person name="Bonch-Osmolovskaya E.A."/>
            <person name="Tourova T.P."/>
            <person name="Chernych N.A."/>
            <person name="Lebedinsky A.V."/>
        </authorList>
    </citation>
    <scope>NUCLEOTIDE SEQUENCE [LARGE SCALE GENOMIC DNA]</scope>
    <source>
        <strain evidence="11 12">SR</strain>
    </source>
</reference>
<dbReference type="InterPro" id="IPR027417">
    <property type="entry name" value="P-loop_NTPase"/>
</dbReference>
<keyword evidence="7" id="KW-0547">Nucleotide-binding</keyword>
<evidence type="ECO:0000256" key="10">
    <source>
        <dbReference type="ARBA" id="ARBA00032441"/>
    </source>
</evidence>
<dbReference type="OrthoDB" id="9815896at2"/>
<gene>
    <name evidence="11" type="ORF">DXX99_03290</name>
</gene>
<dbReference type="Gene3D" id="3.40.50.300">
    <property type="entry name" value="P-loop containing nucleotide triphosphate hydrolases"/>
    <property type="match status" value="1"/>
</dbReference>
<keyword evidence="5" id="KW-0819">tRNA processing</keyword>
<dbReference type="InterPro" id="IPR003442">
    <property type="entry name" value="T6A_TsaE"/>
</dbReference>
<dbReference type="GO" id="GO:0005524">
    <property type="term" value="F:ATP binding"/>
    <property type="evidence" value="ECO:0007669"/>
    <property type="project" value="UniProtKB-KW"/>
</dbReference>
<comment type="subcellular location">
    <subcellularLocation>
        <location evidence="1">Cytoplasm</location>
    </subcellularLocation>
</comment>
<evidence type="ECO:0000313" key="11">
    <source>
        <dbReference type="EMBL" id="RDV84341.1"/>
    </source>
</evidence>
<keyword evidence="9" id="KW-0460">Magnesium</keyword>
<keyword evidence="4" id="KW-0963">Cytoplasm</keyword>
<dbReference type="SUPFAM" id="SSF52540">
    <property type="entry name" value="P-loop containing nucleoside triphosphate hydrolases"/>
    <property type="match status" value="1"/>
</dbReference>
<keyword evidence="11" id="KW-0808">Transferase</keyword>
<dbReference type="PANTHER" id="PTHR33540:SF2">
    <property type="entry name" value="TRNA THREONYLCARBAMOYLADENOSINE BIOSYNTHESIS PROTEIN TSAE"/>
    <property type="match status" value="1"/>
</dbReference>
<dbReference type="GO" id="GO:0005737">
    <property type="term" value="C:cytoplasm"/>
    <property type="evidence" value="ECO:0007669"/>
    <property type="project" value="UniProtKB-SubCell"/>
</dbReference>